<feature type="chain" id="PRO_5003524781" description="Fucose-specific lectin" evidence="3">
    <location>
        <begin position="29"/>
        <end position="477"/>
    </location>
</feature>
<keyword evidence="3" id="KW-0732">Signal</keyword>
<dbReference type="HOGENOM" id="CLU_027100_0_0_1"/>
<gene>
    <name evidence="4" type="ORF">TRIATDRAFT_89904</name>
</gene>
<evidence type="ECO:0000313" key="5">
    <source>
        <dbReference type="Proteomes" id="UP000005426"/>
    </source>
</evidence>
<dbReference type="SUPFAM" id="SSF89372">
    <property type="entry name" value="Fucose-specific lectin"/>
    <property type="match status" value="1"/>
</dbReference>
<evidence type="ECO:0008006" key="6">
    <source>
        <dbReference type="Google" id="ProtNLM"/>
    </source>
</evidence>
<sequence>MRRRVSNPPLSISSSFSLLPLVCYFVLSFPLPGDDEELQAPPLMPMRSRFAEATGPEVLPEVDVTRNGDEAPEPFRGYDGLEVVDTDLPGSSVRTKPENVAAPAIESTTQQKNARRRRIIWIAVAAMILVVVIVAAVVGGVLGSRHHNSAASSRTSSAPSSPSTTPSSSSPNAIASNSSLAVTGKDGQLRMTGYSSSDGKWSTVATYQTDPPLRPGSPLAAGCYNSTFYFKNEVNSTSGYINDWTIQEEVAPVRTTTNKKGTLSASALRAGMSTRLAAHWPSVVFQNEVNGLEEAYYSVQNHWAHKILNLSAVNHSALVEVPWWGSRTGSANFIYQRDDHTLFAEMRHNATADAVADDPAPNVSIPLQAAIGAFAIPKTARNLDSLMNFYVLWRNGTVLQMTKNDDNNGWQTSSTPDALGSPDDGTDITCLTATDYVITPIQSKYDMARCYYMVDGKVREVKYDGSTWSVVGYVPLD</sequence>
<evidence type="ECO:0000256" key="2">
    <source>
        <dbReference type="SAM" id="Phobius"/>
    </source>
</evidence>
<dbReference type="OrthoDB" id="3800077at2759"/>
<protein>
    <recommendedName>
        <fullName evidence="6">Fucose-specific lectin</fullName>
    </recommendedName>
</protein>
<dbReference type="EMBL" id="ABDG02000022">
    <property type="protein sequence ID" value="EHK46532.1"/>
    <property type="molecule type" value="Genomic_DNA"/>
</dbReference>
<reference evidence="4 5" key="1">
    <citation type="journal article" date="2011" name="Genome Biol.">
        <title>Comparative genome sequence analysis underscores mycoparasitism as the ancestral life style of Trichoderma.</title>
        <authorList>
            <person name="Kubicek C.P."/>
            <person name="Herrera-Estrella A."/>
            <person name="Seidl-Seiboth V."/>
            <person name="Martinez D.A."/>
            <person name="Druzhinina I.S."/>
            <person name="Thon M."/>
            <person name="Zeilinger S."/>
            <person name="Casas-Flores S."/>
            <person name="Horwitz B.A."/>
            <person name="Mukherjee P.K."/>
            <person name="Mukherjee M."/>
            <person name="Kredics L."/>
            <person name="Alcaraz L.D."/>
            <person name="Aerts A."/>
            <person name="Antal Z."/>
            <person name="Atanasova L."/>
            <person name="Cervantes-Badillo M.G."/>
            <person name="Challacombe J."/>
            <person name="Chertkov O."/>
            <person name="McCluskey K."/>
            <person name="Coulpier F."/>
            <person name="Deshpande N."/>
            <person name="von Doehren H."/>
            <person name="Ebbole D.J."/>
            <person name="Esquivel-Naranjo E.U."/>
            <person name="Fekete E."/>
            <person name="Flipphi M."/>
            <person name="Glaser F."/>
            <person name="Gomez-Rodriguez E.Y."/>
            <person name="Gruber S."/>
            <person name="Han C."/>
            <person name="Henrissat B."/>
            <person name="Hermosa R."/>
            <person name="Hernandez-Onate M."/>
            <person name="Karaffa L."/>
            <person name="Kosti I."/>
            <person name="Le Crom S."/>
            <person name="Lindquist E."/>
            <person name="Lucas S."/>
            <person name="Luebeck M."/>
            <person name="Luebeck P.S."/>
            <person name="Margeot A."/>
            <person name="Metz B."/>
            <person name="Misra M."/>
            <person name="Nevalainen H."/>
            <person name="Omann M."/>
            <person name="Packer N."/>
            <person name="Perrone G."/>
            <person name="Uresti-Rivera E.E."/>
            <person name="Salamov A."/>
            <person name="Schmoll M."/>
            <person name="Seiboth B."/>
            <person name="Shapiro H."/>
            <person name="Sukno S."/>
            <person name="Tamayo-Ramos J.A."/>
            <person name="Tisch D."/>
            <person name="Wiest A."/>
            <person name="Wilkinson H.H."/>
            <person name="Zhang M."/>
            <person name="Coutinho P.M."/>
            <person name="Kenerley C.M."/>
            <person name="Monte E."/>
            <person name="Baker S.E."/>
            <person name="Grigoriev I.V."/>
        </authorList>
    </citation>
    <scope>NUCLEOTIDE SEQUENCE [LARGE SCALE GENOMIC DNA]</scope>
    <source>
        <strain evidence="5">ATCC 20476 / IMI 206040</strain>
    </source>
</reference>
<keyword evidence="2" id="KW-0812">Transmembrane</keyword>
<evidence type="ECO:0000256" key="3">
    <source>
        <dbReference type="SAM" id="SignalP"/>
    </source>
</evidence>
<feature type="transmembrane region" description="Helical" evidence="2">
    <location>
        <begin position="119"/>
        <end position="142"/>
    </location>
</feature>
<dbReference type="STRING" id="452589.G9NSY8"/>
<feature type="signal peptide" evidence="3">
    <location>
        <begin position="1"/>
        <end position="28"/>
    </location>
</feature>
<accession>G9NSY8</accession>
<dbReference type="Gene3D" id="2.120.10.70">
    <property type="entry name" value="Fucose-specific lectin"/>
    <property type="match status" value="1"/>
</dbReference>
<dbReference type="OMA" id="NTWILYQ"/>
<dbReference type="AlphaFoldDB" id="G9NSY8"/>
<name>G9NSY8_HYPAI</name>
<comment type="caution">
    <text evidence="4">The sequence shown here is derived from an EMBL/GenBank/DDBJ whole genome shotgun (WGS) entry which is preliminary data.</text>
</comment>
<evidence type="ECO:0000256" key="1">
    <source>
        <dbReference type="SAM" id="MobiDB-lite"/>
    </source>
</evidence>
<evidence type="ECO:0000313" key="4">
    <source>
        <dbReference type="EMBL" id="EHK46532.1"/>
    </source>
</evidence>
<dbReference type="Proteomes" id="UP000005426">
    <property type="component" value="Unassembled WGS sequence"/>
</dbReference>
<organism evidence="4 5">
    <name type="scientific">Hypocrea atroviridis (strain ATCC 20476 / IMI 206040)</name>
    <name type="common">Trichoderma atroviride</name>
    <dbReference type="NCBI Taxonomy" id="452589"/>
    <lineage>
        <taxon>Eukaryota</taxon>
        <taxon>Fungi</taxon>
        <taxon>Dikarya</taxon>
        <taxon>Ascomycota</taxon>
        <taxon>Pezizomycotina</taxon>
        <taxon>Sordariomycetes</taxon>
        <taxon>Hypocreomycetidae</taxon>
        <taxon>Hypocreales</taxon>
        <taxon>Hypocreaceae</taxon>
        <taxon>Trichoderma</taxon>
    </lineage>
</organism>
<keyword evidence="2" id="KW-1133">Transmembrane helix</keyword>
<keyword evidence="5" id="KW-1185">Reference proteome</keyword>
<feature type="region of interest" description="Disordered" evidence="1">
    <location>
        <begin position="146"/>
        <end position="181"/>
    </location>
</feature>
<keyword evidence="2" id="KW-0472">Membrane</keyword>
<proteinExistence type="predicted"/>
<feature type="compositionally biased region" description="Low complexity" evidence="1">
    <location>
        <begin position="149"/>
        <end position="179"/>
    </location>
</feature>
<dbReference type="eggNOG" id="ENOG502RQXA">
    <property type="taxonomic scope" value="Eukaryota"/>
</dbReference>